<organism evidence="1 2">
    <name type="scientific">Psophocarpus tetragonolobus</name>
    <name type="common">Winged bean</name>
    <name type="synonym">Dolichos tetragonolobus</name>
    <dbReference type="NCBI Taxonomy" id="3891"/>
    <lineage>
        <taxon>Eukaryota</taxon>
        <taxon>Viridiplantae</taxon>
        <taxon>Streptophyta</taxon>
        <taxon>Embryophyta</taxon>
        <taxon>Tracheophyta</taxon>
        <taxon>Spermatophyta</taxon>
        <taxon>Magnoliopsida</taxon>
        <taxon>eudicotyledons</taxon>
        <taxon>Gunneridae</taxon>
        <taxon>Pentapetalae</taxon>
        <taxon>rosids</taxon>
        <taxon>fabids</taxon>
        <taxon>Fabales</taxon>
        <taxon>Fabaceae</taxon>
        <taxon>Papilionoideae</taxon>
        <taxon>50 kb inversion clade</taxon>
        <taxon>NPAAA clade</taxon>
        <taxon>indigoferoid/millettioid clade</taxon>
        <taxon>Phaseoleae</taxon>
        <taxon>Psophocarpus</taxon>
    </lineage>
</organism>
<dbReference type="AlphaFoldDB" id="A0AAN9WZU5"/>
<evidence type="ECO:0000313" key="1">
    <source>
        <dbReference type="EMBL" id="KAK7383249.1"/>
    </source>
</evidence>
<evidence type="ECO:0000313" key="2">
    <source>
        <dbReference type="Proteomes" id="UP001386955"/>
    </source>
</evidence>
<accession>A0AAN9WZU5</accession>
<sequence>MVNEIEMNNEIDMNNLQLMQIETQGGSYCAFATAMCLPALDLELDIVGLKDCQQSYADVVRLPKGARCKIGSEGRLARVPTCKFSYKSEAKVREKMARAYVGKMQEKEEATDGRKKIGSFQKLGGQHGSCWVRVWKAHCRRNIDGSDLGYLSRHCGSSSVVRQSLSYQETLFLTPIPRH</sequence>
<dbReference type="Proteomes" id="UP001386955">
    <property type="component" value="Unassembled WGS sequence"/>
</dbReference>
<name>A0AAN9WZU5_PSOTE</name>
<dbReference type="EMBL" id="JAYMYS010000008">
    <property type="protein sequence ID" value="KAK7383249.1"/>
    <property type="molecule type" value="Genomic_DNA"/>
</dbReference>
<keyword evidence="2" id="KW-1185">Reference proteome</keyword>
<comment type="caution">
    <text evidence="1">The sequence shown here is derived from an EMBL/GenBank/DDBJ whole genome shotgun (WGS) entry which is preliminary data.</text>
</comment>
<protein>
    <submittedName>
        <fullName evidence="1">Uncharacterized protein</fullName>
    </submittedName>
</protein>
<gene>
    <name evidence="1" type="ORF">VNO78_28923</name>
</gene>
<reference evidence="1 2" key="1">
    <citation type="submission" date="2024-01" db="EMBL/GenBank/DDBJ databases">
        <title>The genomes of 5 underutilized Papilionoideae crops provide insights into root nodulation and disease resistanc.</title>
        <authorList>
            <person name="Jiang F."/>
        </authorList>
    </citation>
    <scope>NUCLEOTIDE SEQUENCE [LARGE SCALE GENOMIC DNA]</scope>
    <source>
        <strain evidence="1">DUOXIRENSHENG_FW03</strain>
        <tissue evidence="1">Leaves</tissue>
    </source>
</reference>
<proteinExistence type="predicted"/>